<evidence type="ECO:0000256" key="7">
    <source>
        <dbReference type="SAM" id="MobiDB-lite"/>
    </source>
</evidence>
<dbReference type="GO" id="GO:0034388">
    <property type="term" value="C:Pwp2p-containing subcomplex of 90S preribosome"/>
    <property type="evidence" value="ECO:0007669"/>
    <property type="project" value="TreeGrafter"/>
</dbReference>
<dbReference type="OMA" id="NDYYAIC"/>
<feature type="compositionally biased region" description="Basic and acidic residues" evidence="7">
    <location>
        <begin position="146"/>
        <end position="167"/>
    </location>
</feature>
<keyword evidence="2" id="KW-0698">rRNA processing</keyword>
<dbReference type="SMART" id="SM00320">
    <property type="entry name" value="WD40"/>
    <property type="match status" value="3"/>
</dbReference>
<accession>D3AXF0</accession>
<dbReference type="SUPFAM" id="SSF50978">
    <property type="entry name" value="WD40 repeat-like"/>
    <property type="match status" value="1"/>
</dbReference>
<dbReference type="InterPro" id="IPR036322">
    <property type="entry name" value="WD40_repeat_dom_sf"/>
</dbReference>
<dbReference type="AlphaFoldDB" id="D3AXF0"/>
<name>D3AXF0_HETP5</name>
<evidence type="ECO:0000256" key="3">
    <source>
        <dbReference type="ARBA" id="ARBA00022574"/>
    </source>
</evidence>
<sequence>MTNKSTLIKKRPFETNGTQKNNNNKIVQNKNINVKQTTQPTTTTINKKLKTDTNKSKVKQVQQEAEEEEEIEEEEVDEEVDEQEDVSADEEVEEEEEEEEEEEYIEEQEIQYKHKGSESDSEEEEEEDGSEEDDNDEEAEGNGTVDKIKDIEYTNKNNKQENGHQTEKPTNGSAWVDDDDDETNEDNKINNVLSGSLLPKWAKKEEQEKQDDQDEDDIDIQLENKVFHSDRKITSFKGEGHINTKITVKRGIAQHVSRIEYSGVSNMILLVHTAGITLFSSYNLDKPLYSSILKGFGCSSAMPLPNSNECIIIGHKSHYYVYNMKTVALKKYTLRVGDNYLRLLCVSNDYYAICDSLGKISILSCKSKTLVKEVQLSQKDVSLMRFSADGEHLYVVSQGWITVYDSKKDWRIVHRFKDHGNVTSKSILSIAFSPNNSYFATGSESGIVNVYERVACLASESPQPLHVISSLVSPVTDLQFSPNNAMLLMSSSTDKGIVRILSVPDFKVVSWCDANTMKLKLGAVTSSSFTNDCRVLYLTNDKGAIIKVRGFK</sequence>
<gene>
    <name evidence="8" type="primary">utp18</name>
    <name evidence="8" type="ORF">PPL_00781</name>
</gene>
<dbReference type="InterPro" id="IPR045161">
    <property type="entry name" value="Utp18"/>
</dbReference>
<proteinExistence type="inferred from homology"/>
<dbReference type="InterPro" id="IPR015943">
    <property type="entry name" value="WD40/YVTN_repeat-like_dom_sf"/>
</dbReference>
<dbReference type="GeneID" id="31356312"/>
<comment type="subcellular location">
    <subcellularLocation>
        <location evidence="1">Nucleus</location>
        <location evidence="1">Nucleolus</location>
    </subcellularLocation>
</comment>
<evidence type="ECO:0000313" key="9">
    <source>
        <dbReference type="Proteomes" id="UP000001396"/>
    </source>
</evidence>
<dbReference type="Pfam" id="PF00400">
    <property type="entry name" value="WD40"/>
    <property type="match status" value="1"/>
</dbReference>
<dbReference type="PANTHER" id="PTHR18359">
    <property type="entry name" value="WD-REPEAT PROTEIN-RELATED"/>
    <property type="match status" value="1"/>
</dbReference>
<dbReference type="GO" id="GO:0032040">
    <property type="term" value="C:small-subunit processome"/>
    <property type="evidence" value="ECO:0007669"/>
    <property type="project" value="TreeGrafter"/>
</dbReference>
<keyword evidence="9" id="KW-1185">Reference proteome</keyword>
<comment type="similarity">
    <text evidence="6">Belongs to the WD repeat UTP18 family.</text>
</comment>
<organism evidence="8 9">
    <name type="scientific">Heterostelium pallidum (strain ATCC 26659 / Pp 5 / PN500)</name>
    <name type="common">Cellular slime mold</name>
    <name type="synonym">Polysphondylium pallidum</name>
    <dbReference type="NCBI Taxonomy" id="670386"/>
    <lineage>
        <taxon>Eukaryota</taxon>
        <taxon>Amoebozoa</taxon>
        <taxon>Evosea</taxon>
        <taxon>Eumycetozoa</taxon>
        <taxon>Dictyostelia</taxon>
        <taxon>Acytosteliales</taxon>
        <taxon>Acytosteliaceae</taxon>
        <taxon>Heterostelium</taxon>
    </lineage>
</organism>
<feature type="compositionally biased region" description="Acidic residues" evidence="7">
    <location>
        <begin position="119"/>
        <end position="140"/>
    </location>
</feature>
<feature type="compositionally biased region" description="Low complexity" evidence="7">
    <location>
        <begin position="19"/>
        <end position="44"/>
    </location>
</feature>
<dbReference type="STRING" id="670386.D3AXF0"/>
<evidence type="ECO:0000256" key="2">
    <source>
        <dbReference type="ARBA" id="ARBA00022552"/>
    </source>
</evidence>
<dbReference type="Gene3D" id="2.130.10.10">
    <property type="entry name" value="YVTN repeat-like/Quinoprotein amine dehydrogenase"/>
    <property type="match status" value="1"/>
</dbReference>
<reference evidence="8 9" key="1">
    <citation type="journal article" date="2011" name="Genome Res.">
        <title>Phylogeny-wide analysis of social amoeba genomes highlights ancient origins for complex intercellular communication.</title>
        <authorList>
            <person name="Heidel A.J."/>
            <person name="Lawal H.M."/>
            <person name="Felder M."/>
            <person name="Schilde C."/>
            <person name="Helps N.R."/>
            <person name="Tunggal B."/>
            <person name="Rivero F."/>
            <person name="John U."/>
            <person name="Schleicher M."/>
            <person name="Eichinger L."/>
            <person name="Platzer M."/>
            <person name="Noegel A.A."/>
            <person name="Schaap P."/>
            <person name="Gloeckner G."/>
        </authorList>
    </citation>
    <scope>NUCLEOTIDE SEQUENCE [LARGE SCALE GENOMIC DNA]</scope>
    <source>
        <strain evidence="9">ATCC 26659 / Pp 5 / PN500</strain>
    </source>
</reference>
<dbReference type="InParanoid" id="D3AXF0"/>
<keyword evidence="5" id="KW-0539">Nucleus</keyword>
<dbReference type="InterPro" id="IPR001680">
    <property type="entry name" value="WD40_rpt"/>
</dbReference>
<dbReference type="Proteomes" id="UP000001396">
    <property type="component" value="Unassembled WGS sequence"/>
</dbReference>
<keyword evidence="3" id="KW-0853">WD repeat</keyword>
<dbReference type="GO" id="GO:0006364">
    <property type="term" value="P:rRNA processing"/>
    <property type="evidence" value="ECO:0007669"/>
    <property type="project" value="UniProtKB-KW"/>
</dbReference>
<evidence type="ECO:0000256" key="5">
    <source>
        <dbReference type="ARBA" id="ARBA00023242"/>
    </source>
</evidence>
<feature type="compositionally biased region" description="Acidic residues" evidence="7">
    <location>
        <begin position="64"/>
        <end position="109"/>
    </location>
</feature>
<dbReference type="RefSeq" id="XP_020438324.1">
    <property type="nucleotide sequence ID" value="XM_020571801.1"/>
</dbReference>
<protein>
    <submittedName>
        <fullName evidence="8">WD40 repeat-containing protein</fullName>
    </submittedName>
</protein>
<dbReference type="FunCoup" id="D3AXF0">
    <property type="interactions" value="133"/>
</dbReference>
<evidence type="ECO:0000256" key="6">
    <source>
        <dbReference type="ARBA" id="ARBA00025767"/>
    </source>
</evidence>
<comment type="caution">
    <text evidence="8">The sequence shown here is derived from an EMBL/GenBank/DDBJ whole genome shotgun (WGS) entry which is preliminary data.</text>
</comment>
<dbReference type="PANTHER" id="PTHR18359:SF0">
    <property type="entry name" value="U3 SMALL NUCLEOLAR RNA-ASSOCIATED PROTEIN 18 HOMOLOG"/>
    <property type="match status" value="1"/>
</dbReference>
<feature type="region of interest" description="Disordered" evidence="7">
    <location>
        <begin position="1"/>
        <end position="189"/>
    </location>
</feature>
<evidence type="ECO:0000256" key="1">
    <source>
        <dbReference type="ARBA" id="ARBA00004604"/>
    </source>
</evidence>
<evidence type="ECO:0000256" key="4">
    <source>
        <dbReference type="ARBA" id="ARBA00022737"/>
    </source>
</evidence>
<keyword evidence="4" id="KW-0677">Repeat</keyword>
<dbReference type="EMBL" id="ADBJ01000003">
    <property type="protein sequence ID" value="EFA86219.1"/>
    <property type="molecule type" value="Genomic_DNA"/>
</dbReference>
<evidence type="ECO:0000313" key="8">
    <source>
        <dbReference type="EMBL" id="EFA86219.1"/>
    </source>
</evidence>